<dbReference type="EMBL" id="FOCX01000030">
    <property type="protein sequence ID" value="SEP05900.1"/>
    <property type="molecule type" value="Genomic_DNA"/>
</dbReference>
<organism evidence="1 2">
    <name type="scientific">Halorientalis persicus</name>
    <dbReference type="NCBI Taxonomy" id="1367881"/>
    <lineage>
        <taxon>Archaea</taxon>
        <taxon>Methanobacteriati</taxon>
        <taxon>Methanobacteriota</taxon>
        <taxon>Stenosarchaea group</taxon>
        <taxon>Halobacteria</taxon>
        <taxon>Halobacteriales</taxon>
        <taxon>Haloarculaceae</taxon>
        <taxon>Halorientalis</taxon>
    </lineage>
</organism>
<accession>A0A1H8URS2</accession>
<dbReference type="Proteomes" id="UP000198775">
    <property type="component" value="Unassembled WGS sequence"/>
</dbReference>
<name>A0A1H8URS2_9EURY</name>
<reference evidence="2" key="1">
    <citation type="submission" date="2016-10" db="EMBL/GenBank/DDBJ databases">
        <authorList>
            <person name="Varghese N."/>
            <person name="Submissions S."/>
        </authorList>
    </citation>
    <scope>NUCLEOTIDE SEQUENCE [LARGE SCALE GENOMIC DNA]</scope>
    <source>
        <strain evidence="2">IBRC-M 10043</strain>
    </source>
</reference>
<gene>
    <name evidence="1" type="ORF">SAMN05216388_10302</name>
</gene>
<keyword evidence="2" id="KW-1185">Reference proteome</keyword>
<evidence type="ECO:0000313" key="1">
    <source>
        <dbReference type="EMBL" id="SEP05900.1"/>
    </source>
</evidence>
<evidence type="ECO:0008006" key="3">
    <source>
        <dbReference type="Google" id="ProtNLM"/>
    </source>
</evidence>
<dbReference type="AlphaFoldDB" id="A0A1H8URS2"/>
<protein>
    <recommendedName>
        <fullName evidence="3">PD-(D/E)XK nuclease superfamily protein</fullName>
    </recommendedName>
</protein>
<dbReference type="InterPro" id="IPR011604">
    <property type="entry name" value="PDDEXK-like_dom_sf"/>
</dbReference>
<proteinExistence type="predicted"/>
<dbReference type="Gene3D" id="3.90.320.10">
    <property type="match status" value="1"/>
</dbReference>
<sequence length="107" mass="12271">MILGIAGLVHVTVDTAEIIDYKTDRTRQAEPEYCKQLSVYYHVLSEWFDGRRVEIVIIYTGEGEQTAIEPLLLDKLGAVMREKGSIESGEFRRFSVQLPAPRCKRRL</sequence>
<evidence type="ECO:0000313" key="2">
    <source>
        <dbReference type="Proteomes" id="UP000198775"/>
    </source>
</evidence>